<dbReference type="Proteomes" id="UP000286137">
    <property type="component" value="Unassembled WGS sequence"/>
</dbReference>
<comment type="caution">
    <text evidence="1">The sequence shown here is derived from an EMBL/GenBank/DDBJ whole genome shotgun (WGS) entry which is preliminary data.</text>
</comment>
<name>A0A412BWM9_MEDGN</name>
<protein>
    <submittedName>
        <fullName evidence="1">DUF3789 domain-containing protein</fullName>
    </submittedName>
</protein>
<sequence length="45" mass="5013">MQELIKDLLLVTLGCGMGIITMCVVQAGKLADEKMETINMERNEE</sequence>
<dbReference type="Pfam" id="PF12664">
    <property type="entry name" value="DUF3789"/>
    <property type="match status" value="1"/>
</dbReference>
<organism evidence="1 2">
    <name type="scientific">Mediterraneibacter gnavus</name>
    <name type="common">Ruminococcus gnavus</name>
    <dbReference type="NCBI Taxonomy" id="33038"/>
    <lineage>
        <taxon>Bacteria</taxon>
        <taxon>Bacillati</taxon>
        <taxon>Bacillota</taxon>
        <taxon>Clostridia</taxon>
        <taxon>Lachnospirales</taxon>
        <taxon>Lachnospiraceae</taxon>
        <taxon>Mediterraneibacter</taxon>
    </lineage>
</organism>
<dbReference type="EMBL" id="QRTJ01000027">
    <property type="protein sequence ID" value="RGQ65125.1"/>
    <property type="molecule type" value="Genomic_DNA"/>
</dbReference>
<reference evidence="1 2" key="1">
    <citation type="submission" date="2018-08" db="EMBL/GenBank/DDBJ databases">
        <title>A genome reference for cultivated species of the human gut microbiota.</title>
        <authorList>
            <person name="Zou Y."/>
            <person name="Xue W."/>
            <person name="Luo G."/>
        </authorList>
    </citation>
    <scope>NUCLEOTIDE SEQUENCE [LARGE SCALE GENOMIC DNA]</scope>
    <source>
        <strain evidence="1 2">AF27-4BH</strain>
    </source>
</reference>
<dbReference type="InterPro" id="IPR024522">
    <property type="entry name" value="DUF3789"/>
</dbReference>
<proteinExistence type="predicted"/>
<evidence type="ECO:0000313" key="1">
    <source>
        <dbReference type="EMBL" id="RGQ65125.1"/>
    </source>
</evidence>
<gene>
    <name evidence="1" type="ORF">DWY88_12250</name>
</gene>
<dbReference type="AlphaFoldDB" id="A0A412BWM9"/>
<accession>A0A412BWM9</accession>
<dbReference type="RefSeq" id="WP_117993731.1">
    <property type="nucleotide sequence ID" value="NZ_JBBNNO010000032.1"/>
</dbReference>
<evidence type="ECO:0000313" key="2">
    <source>
        <dbReference type="Proteomes" id="UP000286137"/>
    </source>
</evidence>